<organism evidence="2">
    <name type="scientific">Paenibacillus sp. BIHB 4019</name>
    <dbReference type="NCBI Taxonomy" id="1870819"/>
    <lineage>
        <taxon>Bacteria</taxon>
        <taxon>Bacillati</taxon>
        <taxon>Bacillota</taxon>
        <taxon>Bacilli</taxon>
        <taxon>Bacillales</taxon>
        <taxon>Paenibacillaceae</taxon>
        <taxon>Paenibacillus</taxon>
    </lineage>
</organism>
<evidence type="ECO:0008006" key="3">
    <source>
        <dbReference type="Google" id="ProtNLM"/>
    </source>
</evidence>
<keyword evidence="1" id="KW-0472">Membrane</keyword>
<gene>
    <name evidence="2" type="ORF">BBD42_05030</name>
</gene>
<name>A0A1B2DDX7_9BACL</name>
<evidence type="ECO:0000313" key="2">
    <source>
        <dbReference type="EMBL" id="ANY65903.1"/>
    </source>
</evidence>
<protein>
    <recommendedName>
        <fullName evidence="3">Histidine kinase</fullName>
    </recommendedName>
</protein>
<dbReference type="AlphaFoldDB" id="A0A1B2DDX7"/>
<evidence type="ECO:0000256" key="1">
    <source>
        <dbReference type="SAM" id="Phobius"/>
    </source>
</evidence>
<dbReference type="EMBL" id="CP016808">
    <property type="protein sequence ID" value="ANY65903.1"/>
    <property type="molecule type" value="Genomic_DNA"/>
</dbReference>
<reference evidence="2" key="1">
    <citation type="submission" date="2016-08" db="EMBL/GenBank/DDBJ databases">
        <title>Complete Genome Seqeunce of Paenibacillus sp. BIHB 4019 from tea rhizoplane.</title>
        <authorList>
            <person name="Thakur R."/>
            <person name="Swarnkar M.K."/>
            <person name="Gulati A."/>
        </authorList>
    </citation>
    <scope>NUCLEOTIDE SEQUENCE [LARGE SCALE GENOMIC DNA]</scope>
    <source>
        <strain evidence="2">BIHB4019</strain>
    </source>
</reference>
<keyword evidence="1" id="KW-1133">Transmembrane helix</keyword>
<keyword evidence="1" id="KW-0812">Transmembrane</keyword>
<feature type="transmembrane region" description="Helical" evidence="1">
    <location>
        <begin position="6"/>
        <end position="24"/>
    </location>
</feature>
<feature type="transmembrane region" description="Helical" evidence="1">
    <location>
        <begin position="59"/>
        <end position="78"/>
    </location>
</feature>
<proteinExistence type="predicted"/>
<sequence>MLNTLLIINLIFCILILILLFYRMKKYKMSKYNRENIGISIIGMILSFFYLIYNKGNYLNLIFIPIFTLFFALIILHLKKALKK</sequence>
<accession>A0A1B2DDX7</accession>
<feature type="transmembrane region" description="Helical" evidence="1">
    <location>
        <begin position="36"/>
        <end position="53"/>
    </location>
</feature>